<dbReference type="GO" id="GO:0003824">
    <property type="term" value="F:catalytic activity"/>
    <property type="evidence" value="ECO:0007669"/>
    <property type="project" value="InterPro"/>
</dbReference>
<dbReference type="InterPro" id="IPR025288">
    <property type="entry name" value="DUF4080"/>
</dbReference>
<dbReference type="PANTHER" id="PTHR43409:SF16">
    <property type="entry name" value="SLR0320 PROTEIN"/>
    <property type="match status" value="1"/>
</dbReference>
<dbReference type="CDD" id="cd01335">
    <property type="entry name" value="Radical_SAM"/>
    <property type="match status" value="1"/>
</dbReference>
<dbReference type="Proteomes" id="UP000243205">
    <property type="component" value="Unassembled WGS sequence"/>
</dbReference>
<evidence type="ECO:0000313" key="9">
    <source>
        <dbReference type="Proteomes" id="UP000243205"/>
    </source>
</evidence>
<dbReference type="SFLD" id="SFLDS00029">
    <property type="entry name" value="Radical_SAM"/>
    <property type="match status" value="1"/>
</dbReference>
<evidence type="ECO:0000256" key="3">
    <source>
        <dbReference type="ARBA" id="ARBA00022723"/>
    </source>
</evidence>
<dbReference type="RefSeq" id="WP_171906433.1">
    <property type="nucleotide sequence ID" value="NZ_FNAQ01000018.1"/>
</dbReference>
<dbReference type="Gene3D" id="3.80.30.20">
    <property type="entry name" value="tm_1862 like domain"/>
    <property type="match status" value="1"/>
</dbReference>
<keyword evidence="2" id="KW-0949">S-adenosyl-L-methionine</keyword>
<dbReference type="GO" id="GO:0051536">
    <property type="term" value="F:iron-sulfur cluster binding"/>
    <property type="evidence" value="ECO:0007669"/>
    <property type="project" value="UniProtKB-KW"/>
</dbReference>
<sequence length="594" mass="65284">MVPLPRVLWLSWHVRPSPQAVALAAGSIIAALPESWRAQMPVVELYGPAGADAFWPEVDRLQPDWVAFSIAVWNHDWCLALARQLRQRFPRLRLLAGGPQVSARPDDLAALALFDVLFCGAGEYLFAEMIRNYLAGAPLPTLLRADGGNSFGPSPWLTQTLPLRSGLLWETARGCPFRCAYCYDGGGRHKVEILPLERLRQELRLFANGGVEQLWVLDSSFNVPTRRGQALLRCLLEEAPRLHYHLEAKAEYLDEAIVELLQQLSCSVQVGLQSIHPAVLQTIDRSLDAERFCAGLERLGNAGVTYGIDLIYGLPGDDYAGFCASVDAALSFQPNHLECFPLALLPGTRLAGQAEVLGLVAQPEPPYEIRATASLSADELLRCRRLAAAIQLFYNNGRAMAYFGLLCEALQQQPASFLADFGAWLDARGQLLVGDQCAEPPMVELMAQQEAFVRCQFAAAGLTDLIPMAVDLIHFHRLWSDALLAADLPQAGRQTGFLHQVQLAAGVFVGQFHYAVRLYEEGWVDDLVEAVELYPAEADSAALFFRSLGRVCCQPIPAQLATWLQAAPAARGTLKVSARRQLQQLLVEGVCQLP</sequence>
<comment type="cofactor">
    <cofactor evidence="1">
        <name>[4Fe-4S] cluster</name>
        <dbReference type="ChEBI" id="CHEBI:49883"/>
    </cofactor>
</comment>
<evidence type="ECO:0000256" key="2">
    <source>
        <dbReference type="ARBA" id="ARBA00022691"/>
    </source>
</evidence>
<proteinExistence type="predicted"/>
<evidence type="ECO:0000313" key="8">
    <source>
        <dbReference type="EMBL" id="SDE59486.1"/>
    </source>
</evidence>
<dbReference type="AlphaFoldDB" id="A0A1G7E7N5"/>
<organism evidence="8 9">
    <name type="scientific">Desulfuromonas thiophila</name>
    <dbReference type="NCBI Taxonomy" id="57664"/>
    <lineage>
        <taxon>Bacteria</taxon>
        <taxon>Pseudomonadati</taxon>
        <taxon>Thermodesulfobacteriota</taxon>
        <taxon>Desulfuromonadia</taxon>
        <taxon>Desulfuromonadales</taxon>
        <taxon>Desulfuromonadaceae</taxon>
        <taxon>Desulfuromonas</taxon>
    </lineage>
</organism>
<dbReference type="PROSITE" id="PS51918">
    <property type="entry name" value="RADICAL_SAM"/>
    <property type="match status" value="1"/>
</dbReference>
<dbReference type="SFLD" id="SFLDG01082">
    <property type="entry name" value="B12-binding_domain_containing"/>
    <property type="match status" value="1"/>
</dbReference>
<dbReference type="PROSITE" id="PS51332">
    <property type="entry name" value="B12_BINDING"/>
    <property type="match status" value="1"/>
</dbReference>
<evidence type="ECO:0000259" key="6">
    <source>
        <dbReference type="PROSITE" id="PS51332"/>
    </source>
</evidence>
<dbReference type="InterPro" id="IPR007197">
    <property type="entry name" value="rSAM"/>
</dbReference>
<accession>A0A1G7E7N5</accession>
<evidence type="ECO:0000256" key="5">
    <source>
        <dbReference type="ARBA" id="ARBA00023014"/>
    </source>
</evidence>
<name>A0A1G7E7N5_9BACT</name>
<feature type="domain" description="Radical SAM core" evidence="7">
    <location>
        <begin position="161"/>
        <end position="391"/>
    </location>
</feature>
<keyword evidence="4" id="KW-0408">Iron</keyword>
<dbReference type="SUPFAM" id="SSF102114">
    <property type="entry name" value="Radical SAM enzymes"/>
    <property type="match status" value="1"/>
</dbReference>
<dbReference type="InterPro" id="IPR058240">
    <property type="entry name" value="rSAM_sf"/>
</dbReference>
<dbReference type="PANTHER" id="PTHR43409">
    <property type="entry name" value="ANAEROBIC MAGNESIUM-PROTOPORPHYRIN IX MONOMETHYL ESTER CYCLASE-RELATED"/>
    <property type="match status" value="1"/>
</dbReference>
<keyword evidence="3" id="KW-0479">Metal-binding</keyword>
<feature type="domain" description="B12-binding" evidence="6">
    <location>
        <begin position="1"/>
        <end position="140"/>
    </location>
</feature>
<dbReference type="InterPro" id="IPR006158">
    <property type="entry name" value="Cobalamin-bd"/>
</dbReference>
<dbReference type="InterPro" id="IPR051198">
    <property type="entry name" value="BchE-like"/>
</dbReference>
<dbReference type="EMBL" id="FNAQ01000018">
    <property type="protein sequence ID" value="SDE59486.1"/>
    <property type="molecule type" value="Genomic_DNA"/>
</dbReference>
<dbReference type="GO" id="GO:0031419">
    <property type="term" value="F:cobalamin binding"/>
    <property type="evidence" value="ECO:0007669"/>
    <property type="project" value="InterPro"/>
</dbReference>
<evidence type="ECO:0000259" key="7">
    <source>
        <dbReference type="PROSITE" id="PS51918"/>
    </source>
</evidence>
<dbReference type="Pfam" id="PF02310">
    <property type="entry name" value="B12-binding"/>
    <property type="match status" value="1"/>
</dbReference>
<dbReference type="SMART" id="SM00729">
    <property type="entry name" value="Elp3"/>
    <property type="match status" value="1"/>
</dbReference>
<dbReference type="Pfam" id="PF04055">
    <property type="entry name" value="Radical_SAM"/>
    <property type="match status" value="1"/>
</dbReference>
<keyword evidence="9" id="KW-1185">Reference proteome</keyword>
<gene>
    <name evidence="8" type="ORF">SAMN05661003_11821</name>
</gene>
<keyword evidence="5" id="KW-0411">Iron-sulfur</keyword>
<dbReference type="Pfam" id="PF13311">
    <property type="entry name" value="DUF4080"/>
    <property type="match status" value="1"/>
</dbReference>
<protein>
    <submittedName>
        <fullName evidence="8">Uncharacterized protein</fullName>
    </submittedName>
</protein>
<dbReference type="STRING" id="57664.SAMN05661003_11821"/>
<dbReference type="Gene3D" id="3.40.50.280">
    <property type="entry name" value="Cobalamin-binding domain"/>
    <property type="match status" value="1"/>
</dbReference>
<reference evidence="9" key="1">
    <citation type="submission" date="2016-10" db="EMBL/GenBank/DDBJ databases">
        <authorList>
            <person name="Varghese N."/>
            <person name="Submissions S."/>
        </authorList>
    </citation>
    <scope>NUCLEOTIDE SEQUENCE [LARGE SCALE GENOMIC DNA]</scope>
    <source>
        <strain evidence="9">DSM 8987</strain>
    </source>
</reference>
<dbReference type="GO" id="GO:0005829">
    <property type="term" value="C:cytosol"/>
    <property type="evidence" value="ECO:0007669"/>
    <property type="project" value="TreeGrafter"/>
</dbReference>
<evidence type="ECO:0000256" key="1">
    <source>
        <dbReference type="ARBA" id="ARBA00001966"/>
    </source>
</evidence>
<dbReference type="GO" id="GO:0046872">
    <property type="term" value="F:metal ion binding"/>
    <property type="evidence" value="ECO:0007669"/>
    <property type="project" value="UniProtKB-KW"/>
</dbReference>
<dbReference type="InterPro" id="IPR006638">
    <property type="entry name" value="Elp3/MiaA/NifB-like_rSAM"/>
</dbReference>
<dbReference type="InterPro" id="IPR023404">
    <property type="entry name" value="rSAM_horseshoe"/>
</dbReference>
<evidence type="ECO:0000256" key="4">
    <source>
        <dbReference type="ARBA" id="ARBA00023004"/>
    </source>
</evidence>